<gene>
    <name evidence="1" type="ORF">METZ01_LOCUS63119</name>
</gene>
<reference evidence="1" key="1">
    <citation type="submission" date="2018-05" db="EMBL/GenBank/DDBJ databases">
        <authorList>
            <person name="Lanie J.A."/>
            <person name="Ng W.-L."/>
            <person name="Kazmierczak K.M."/>
            <person name="Andrzejewski T.M."/>
            <person name="Davidsen T.M."/>
            <person name="Wayne K.J."/>
            <person name="Tettelin H."/>
            <person name="Glass J.I."/>
            <person name="Rusch D."/>
            <person name="Podicherti R."/>
            <person name="Tsui H.-C.T."/>
            <person name="Winkler M.E."/>
        </authorList>
    </citation>
    <scope>NUCLEOTIDE SEQUENCE</scope>
</reference>
<name>A0A381T224_9ZZZZ</name>
<dbReference type="EMBL" id="UINC01003910">
    <property type="protein sequence ID" value="SVA10265.1"/>
    <property type="molecule type" value="Genomic_DNA"/>
</dbReference>
<feature type="non-terminal residue" evidence="1">
    <location>
        <position position="1"/>
    </location>
</feature>
<dbReference type="AlphaFoldDB" id="A0A381T224"/>
<sequence>VCREQRRPARTARQRVCHLVNRVFSPSYFRQYPVCLSDLLLQESGGFTFYDYVLFRPGHFPPQHFPHRTPVLRVPYGQGPEVMSAHEKLGRLRHLPGVKAFPDPKMSLPPQG</sequence>
<proteinExistence type="predicted"/>
<accession>A0A381T224</accession>
<organism evidence="1">
    <name type="scientific">marine metagenome</name>
    <dbReference type="NCBI Taxonomy" id="408172"/>
    <lineage>
        <taxon>unclassified sequences</taxon>
        <taxon>metagenomes</taxon>
        <taxon>ecological metagenomes</taxon>
    </lineage>
</organism>
<protein>
    <submittedName>
        <fullName evidence="1">Uncharacterized protein</fullName>
    </submittedName>
</protein>
<evidence type="ECO:0000313" key="1">
    <source>
        <dbReference type="EMBL" id="SVA10265.1"/>
    </source>
</evidence>